<dbReference type="OrthoDB" id="3561256at2759"/>
<feature type="region of interest" description="Disordered" evidence="2">
    <location>
        <begin position="185"/>
        <end position="207"/>
    </location>
</feature>
<dbReference type="SUPFAM" id="SSF54160">
    <property type="entry name" value="Chromo domain-like"/>
    <property type="match status" value="1"/>
</dbReference>
<sequence length="207" mass="24007">MPTKDKVQKKQAVQANKHRRAVDWDVGDKVWVSTKHWRSDRPSRKLGSQQEGPYEVLEKVGKSYRLALPGSNHVHPVIHADKLRKDPNNPLPGQHNNQPVVVEYHEGPEYEVEEVIASRKRGMYRIEYRAKWTGLDYDEVWYNASGFKGAPHKLQEFHTRYPKAVGPPKNLAYWLECYEKGVEPEKRQDDDYRLMRSGRASSEGGVM</sequence>
<comment type="subunit">
    <text evidence="1">Component of the NuA4 histone acetyltransferase complex.</text>
</comment>
<dbReference type="InterPro" id="IPR056924">
    <property type="entry name" value="SH3_Tf2-1"/>
</dbReference>
<keyword evidence="5" id="KW-1185">Reference proteome</keyword>
<reference evidence="4" key="1">
    <citation type="submission" date="2021-07" db="EMBL/GenBank/DDBJ databases">
        <authorList>
            <person name="Durling M."/>
        </authorList>
    </citation>
    <scope>NUCLEOTIDE SEQUENCE</scope>
</reference>
<dbReference type="InterPro" id="IPR016197">
    <property type="entry name" value="Chromo-like_dom_sf"/>
</dbReference>
<evidence type="ECO:0000313" key="5">
    <source>
        <dbReference type="Proteomes" id="UP000701801"/>
    </source>
</evidence>
<dbReference type="InterPro" id="IPR000953">
    <property type="entry name" value="Chromo/chromo_shadow_dom"/>
</dbReference>
<feature type="compositionally biased region" description="Basic and acidic residues" evidence="2">
    <location>
        <begin position="185"/>
        <end position="194"/>
    </location>
</feature>
<evidence type="ECO:0000259" key="3">
    <source>
        <dbReference type="PROSITE" id="PS50013"/>
    </source>
</evidence>
<evidence type="ECO:0000256" key="1">
    <source>
        <dbReference type="ARBA" id="ARBA00011353"/>
    </source>
</evidence>
<gene>
    <name evidence="4" type="ORF">HYALB_00012892</name>
</gene>
<feature type="region of interest" description="Disordered" evidence="2">
    <location>
        <begin position="1"/>
        <end position="20"/>
    </location>
</feature>
<evidence type="ECO:0000256" key="2">
    <source>
        <dbReference type="SAM" id="MobiDB-lite"/>
    </source>
</evidence>
<dbReference type="EMBL" id="CAJVRM010000302">
    <property type="protein sequence ID" value="CAG8979251.1"/>
    <property type="molecule type" value="Genomic_DNA"/>
</dbReference>
<dbReference type="PROSITE" id="PS50013">
    <property type="entry name" value="CHROMO_2"/>
    <property type="match status" value="1"/>
</dbReference>
<dbReference type="Proteomes" id="UP000701801">
    <property type="component" value="Unassembled WGS sequence"/>
</dbReference>
<dbReference type="Pfam" id="PF24626">
    <property type="entry name" value="SH3_Tf2-1"/>
    <property type="match status" value="1"/>
</dbReference>
<dbReference type="AlphaFoldDB" id="A0A9N9LXG3"/>
<dbReference type="GO" id="GO:0006338">
    <property type="term" value="P:chromatin remodeling"/>
    <property type="evidence" value="ECO:0007669"/>
    <property type="project" value="UniProtKB-ARBA"/>
</dbReference>
<evidence type="ECO:0000313" key="4">
    <source>
        <dbReference type="EMBL" id="CAG8979251.1"/>
    </source>
</evidence>
<organism evidence="4 5">
    <name type="scientific">Hymenoscyphus albidus</name>
    <dbReference type="NCBI Taxonomy" id="595503"/>
    <lineage>
        <taxon>Eukaryota</taxon>
        <taxon>Fungi</taxon>
        <taxon>Dikarya</taxon>
        <taxon>Ascomycota</taxon>
        <taxon>Pezizomycotina</taxon>
        <taxon>Leotiomycetes</taxon>
        <taxon>Helotiales</taxon>
        <taxon>Helotiaceae</taxon>
        <taxon>Hymenoscyphus</taxon>
    </lineage>
</organism>
<feature type="domain" description="Chromo" evidence="3">
    <location>
        <begin position="110"/>
        <end position="169"/>
    </location>
</feature>
<name>A0A9N9LXG3_9HELO</name>
<protein>
    <recommendedName>
        <fullName evidence="3">Chromo domain-containing protein</fullName>
    </recommendedName>
</protein>
<dbReference type="SMART" id="SM00298">
    <property type="entry name" value="CHROMO"/>
    <property type="match status" value="1"/>
</dbReference>
<dbReference type="Gene3D" id="2.40.50.40">
    <property type="match status" value="1"/>
</dbReference>
<comment type="caution">
    <text evidence="4">The sequence shown here is derived from an EMBL/GenBank/DDBJ whole genome shotgun (WGS) entry which is preliminary data.</text>
</comment>
<proteinExistence type="predicted"/>
<accession>A0A9N9LXG3</accession>
<dbReference type="CDD" id="cd00024">
    <property type="entry name" value="CD_CSD"/>
    <property type="match status" value="1"/>
</dbReference>